<dbReference type="AlphaFoldDB" id="A0AA40BQG7"/>
<accession>A0AA40BQG7</accession>
<evidence type="ECO:0000256" key="1">
    <source>
        <dbReference type="SAM" id="MobiDB-lite"/>
    </source>
</evidence>
<comment type="caution">
    <text evidence="3">The sequence shown here is derived from an EMBL/GenBank/DDBJ whole genome shotgun (WGS) entry which is preliminary data.</text>
</comment>
<keyword evidence="2" id="KW-0732">Signal</keyword>
<protein>
    <submittedName>
        <fullName evidence="3">Uncharacterized protein</fullName>
    </submittedName>
</protein>
<evidence type="ECO:0000313" key="4">
    <source>
        <dbReference type="Proteomes" id="UP001172155"/>
    </source>
</evidence>
<gene>
    <name evidence="3" type="ORF">B0T18DRAFT_245617</name>
</gene>
<evidence type="ECO:0000256" key="2">
    <source>
        <dbReference type="SAM" id="SignalP"/>
    </source>
</evidence>
<reference evidence="3" key="1">
    <citation type="submission" date="2023-06" db="EMBL/GenBank/DDBJ databases">
        <title>Genome-scale phylogeny and comparative genomics of the fungal order Sordariales.</title>
        <authorList>
            <consortium name="Lawrence Berkeley National Laboratory"/>
            <person name="Hensen N."/>
            <person name="Bonometti L."/>
            <person name="Westerberg I."/>
            <person name="Brannstrom I.O."/>
            <person name="Guillou S."/>
            <person name="Cros-Aarteil S."/>
            <person name="Calhoun S."/>
            <person name="Haridas S."/>
            <person name="Kuo A."/>
            <person name="Mondo S."/>
            <person name="Pangilinan J."/>
            <person name="Riley R."/>
            <person name="LaButti K."/>
            <person name="Andreopoulos B."/>
            <person name="Lipzen A."/>
            <person name="Chen C."/>
            <person name="Yanf M."/>
            <person name="Daum C."/>
            <person name="Ng V."/>
            <person name="Clum A."/>
            <person name="Steindorff A."/>
            <person name="Ohm R."/>
            <person name="Martin F."/>
            <person name="Silar P."/>
            <person name="Natvig D."/>
            <person name="Lalanne C."/>
            <person name="Gautier V."/>
            <person name="Ament-velasquez S.L."/>
            <person name="Kruys A."/>
            <person name="Hutchinson M.I."/>
            <person name="Powell A.J."/>
            <person name="Barry K."/>
            <person name="Miller A.N."/>
            <person name="Grigoriev I.V."/>
            <person name="Debuchy R."/>
            <person name="Gladieux P."/>
            <person name="Thoren M.H."/>
            <person name="Johannesson H."/>
        </authorList>
    </citation>
    <scope>NUCLEOTIDE SEQUENCE</scope>
    <source>
        <strain evidence="3">SMH3187-1</strain>
    </source>
</reference>
<dbReference type="EMBL" id="JAUKUD010000007">
    <property type="protein sequence ID" value="KAK0738373.1"/>
    <property type="molecule type" value="Genomic_DNA"/>
</dbReference>
<evidence type="ECO:0000313" key="3">
    <source>
        <dbReference type="EMBL" id="KAK0738373.1"/>
    </source>
</evidence>
<feature type="compositionally biased region" description="Basic and acidic residues" evidence="1">
    <location>
        <begin position="88"/>
        <end position="99"/>
    </location>
</feature>
<keyword evidence="4" id="KW-1185">Reference proteome</keyword>
<feature type="signal peptide" evidence="2">
    <location>
        <begin position="1"/>
        <end position="18"/>
    </location>
</feature>
<organism evidence="3 4">
    <name type="scientific">Schizothecium vesticola</name>
    <dbReference type="NCBI Taxonomy" id="314040"/>
    <lineage>
        <taxon>Eukaryota</taxon>
        <taxon>Fungi</taxon>
        <taxon>Dikarya</taxon>
        <taxon>Ascomycota</taxon>
        <taxon>Pezizomycotina</taxon>
        <taxon>Sordariomycetes</taxon>
        <taxon>Sordariomycetidae</taxon>
        <taxon>Sordariales</taxon>
        <taxon>Schizotheciaceae</taxon>
        <taxon>Schizothecium</taxon>
    </lineage>
</organism>
<name>A0AA40BQG7_9PEZI</name>
<feature type="chain" id="PRO_5041254452" evidence="2">
    <location>
        <begin position="19"/>
        <end position="270"/>
    </location>
</feature>
<feature type="compositionally biased region" description="Polar residues" evidence="1">
    <location>
        <begin position="100"/>
        <end position="112"/>
    </location>
</feature>
<dbReference type="Proteomes" id="UP001172155">
    <property type="component" value="Unassembled WGS sequence"/>
</dbReference>
<feature type="region of interest" description="Disordered" evidence="1">
    <location>
        <begin position="78"/>
        <end position="114"/>
    </location>
</feature>
<proteinExistence type="predicted"/>
<sequence length="270" mass="29963">MNVICVCLLLEGTRVVELTPTYTPPPPPGCTTQDSRALSEKGRRVKGVCLSSYGSVDSLETINGPRATTGVEEAVRPSFNMSHQPPHPLRDDRCIDRQHSGNLHGTHSTSTAEKQDLHIDPQDAAAGGSLHSPEFHVSRPQVTISNILRDNTRERTILCDGCGAGSFPGADAKRVWYLSLCVPVRPAGSPLFLRNPKSTPIHPHACAPWLPFPVLFHVDGEEMEMYSTALGDGQKQKEHTNTQQRVKDDYYFDMFFIQFPVLKHLQQKQE</sequence>